<dbReference type="GO" id="GO:0005886">
    <property type="term" value="C:plasma membrane"/>
    <property type="evidence" value="ECO:0007669"/>
    <property type="project" value="TreeGrafter"/>
</dbReference>
<comment type="subcellular location">
    <subcellularLocation>
        <location evidence="1">Membrane</location>
        <topology evidence="1">Multi-pass membrane protein</topology>
    </subcellularLocation>
</comment>
<feature type="binding site" evidence="6">
    <location>
        <position position="37"/>
    </location>
    <ligand>
        <name>Na(+)</name>
        <dbReference type="ChEBI" id="CHEBI:29101"/>
        <label>1</label>
    </ligand>
</feature>
<organism evidence="10">
    <name type="scientific">Phallusia mammillata</name>
    <dbReference type="NCBI Taxonomy" id="59560"/>
    <lineage>
        <taxon>Eukaryota</taxon>
        <taxon>Metazoa</taxon>
        <taxon>Chordata</taxon>
        <taxon>Tunicata</taxon>
        <taxon>Ascidiacea</taxon>
        <taxon>Phlebobranchia</taxon>
        <taxon>Ascidiidae</taxon>
        <taxon>Phallusia</taxon>
    </lineage>
</organism>
<keyword evidence="3 8" id="KW-0812">Transmembrane</keyword>
<dbReference type="InterPro" id="IPR000175">
    <property type="entry name" value="Na/ntran_symport"/>
</dbReference>
<feature type="transmembrane region" description="Helical" evidence="9">
    <location>
        <begin position="375"/>
        <end position="404"/>
    </location>
</feature>
<dbReference type="EMBL" id="LR790447">
    <property type="protein sequence ID" value="CAB3266309.1"/>
    <property type="molecule type" value="mRNA"/>
</dbReference>
<dbReference type="SUPFAM" id="SSF161070">
    <property type="entry name" value="SNF-like"/>
    <property type="match status" value="1"/>
</dbReference>
<dbReference type="PROSITE" id="PS00610">
    <property type="entry name" value="NA_NEUROTRAN_SYMP_1"/>
    <property type="match status" value="1"/>
</dbReference>
<evidence type="ECO:0000256" key="6">
    <source>
        <dbReference type="PIRSR" id="PIRSR600175-1"/>
    </source>
</evidence>
<feature type="transmembrane region" description="Helical" evidence="9">
    <location>
        <begin position="279"/>
        <end position="304"/>
    </location>
</feature>
<keyword evidence="8" id="KW-0769">Symport</keyword>
<feature type="binding site" evidence="6">
    <location>
        <position position="390"/>
    </location>
    <ligand>
        <name>Na(+)</name>
        <dbReference type="ChEBI" id="CHEBI:29101"/>
        <label>1</label>
    </ligand>
</feature>
<feature type="binding site" evidence="6">
    <location>
        <position position="41"/>
    </location>
    <ligand>
        <name>Na(+)</name>
        <dbReference type="ChEBI" id="CHEBI:29101"/>
        <label>1</label>
    </ligand>
</feature>
<dbReference type="GO" id="GO:0005332">
    <property type="term" value="F:gamma-aminobutyric acid:sodium:chloride symporter activity"/>
    <property type="evidence" value="ECO:0007669"/>
    <property type="project" value="TreeGrafter"/>
</dbReference>
<proteinExistence type="evidence at transcript level"/>
<dbReference type="GO" id="GO:0042995">
    <property type="term" value="C:cell projection"/>
    <property type="evidence" value="ECO:0007669"/>
    <property type="project" value="TreeGrafter"/>
</dbReference>
<dbReference type="GO" id="GO:0046872">
    <property type="term" value="F:metal ion binding"/>
    <property type="evidence" value="ECO:0007669"/>
    <property type="project" value="UniProtKB-KW"/>
</dbReference>
<feature type="binding site" evidence="6">
    <location>
        <position position="34"/>
    </location>
    <ligand>
        <name>Na(+)</name>
        <dbReference type="ChEBI" id="CHEBI:29101"/>
        <label>1</label>
    </ligand>
</feature>
<keyword evidence="6" id="KW-0915">Sodium</keyword>
<feature type="binding site" evidence="6">
    <location>
        <position position="290"/>
    </location>
    <ligand>
        <name>Na(+)</name>
        <dbReference type="ChEBI" id="CHEBI:29101"/>
        <label>1</label>
    </ligand>
</feature>
<accession>A0A6F9DT43</accession>
<evidence type="ECO:0000256" key="9">
    <source>
        <dbReference type="SAM" id="Phobius"/>
    </source>
</evidence>
<keyword evidence="5 9" id="KW-0472">Membrane</keyword>
<keyword evidence="7" id="KW-1015">Disulfide bond</keyword>
<evidence type="ECO:0000256" key="7">
    <source>
        <dbReference type="PIRSR" id="PIRSR600175-2"/>
    </source>
</evidence>
<feature type="binding site" evidence="6">
    <location>
        <position position="322"/>
    </location>
    <ligand>
        <name>Na(+)</name>
        <dbReference type="ChEBI" id="CHEBI:29101"/>
        <label>1</label>
    </ligand>
</feature>
<evidence type="ECO:0000256" key="4">
    <source>
        <dbReference type="ARBA" id="ARBA00022989"/>
    </source>
</evidence>
<feature type="transmembrane region" description="Helical" evidence="9">
    <location>
        <begin position="495"/>
        <end position="512"/>
    </location>
</feature>
<feature type="transmembrane region" description="Helical" evidence="9">
    <location>
        <begin position="416"/>
        <end position="433"/>
    </location>
</feature>
<feature type="transmembrane region" description="Helical" evidence="9">
    <location>
        <begin position="316"/>
        <end position="341"/>
    </location>
</feature>
<dbReference type="AlphaFoldDB" id="A0A6F9DT43"/>
<feature type="transmembrane region" description="Helical" evidence="9">
    <location>
        <begin position="524"/>
        <end position="552"/>
    </location>
</feature>
<feature type="binding site" evidence="6">
    <location>
        <position position="387"/>
    </location>
    <ligand>
        <name>Na(+)</name>
        <dbReference type="ChEBI" id="CHEBI:29101"/>
        <label>1</label>
    </ligand>
</feature>
<reference evidence="10" key="1">
    <citation type="submission" date="2020-04" db="EMBL/GenBank/DDBJ databases">
        <authorList>
            <person name="Neveu A P."/>
        </authorList>
    </citation>
    <scope>NUCLEOTIDE SEQUENCE</scope>
    <source>
        <tissue evidence="10">Whole embryo</tissue>
    </source>
</reference>
<dbReference type="PANTHER" id="PTHR11616:SF289">
    <property type="entry name" value="TRANSPORTER"/>
    <property type="match status" value="1"/>
</dbReference>
<protein>
    <recommendedName>
        <fullName evidence="8">Transporter</fullName>
    </recommendedName>
</protein>
<feature type="disulfide bond" evidence="7">
    <location>
        <begin position="139"/>
        <end position="148"/>
    </location>
</feature>
<name>A0A6F9DT43_9ASCI</name>
<comment type="similarity">
    <text evidence="8">Belongs to the sodium:neurotransmitter symporter (SNF) (TC 2.A.22) family.</text>
</comment>
<keyword evidence="4 9" id="KW-1133">Transmembrane helix</keyword>
<evidence type="ECO:0000256" key="1">
    <source>
        <dbReference type="ARBA" id="ARBA00004141"/>
    </source>
</evidence>
<feature type="transmembrane region" description="Helical" evidence="9">
    <location>
        <begin position="26"/>
        <end position="43"/>
    </location>
</feature>
<dbReference type="PROSITE" id="PS50267">
    <property type="entry name" value="NA_NEUROTRAN_SYMP_3"/>
    <property type="match status" value="1"/>
</dbReference>
<evidence type="ECO:0000256" key="2">
    <source>
        <dbReference type="ARBA" id="ARBA00022448"/>
    </source>
</evidence>
<feature type="transmembrane region" description="Helical" evidence="9">
    <location>
        <begin position="234"/>
        <end position="254"/>
    </location>
</feature>
<evidence type="ECO:0000256" key="8">
    <source>
        <dbReference type="RuleBase" id="RU003732"/>
    </source>
</evidence>
<sequence length="600" mass="67739">MEGKFLSGLKTNNEAKHKRQEWKNSFDFIFATIGASVGLGNIWRFPYLCFKNGGGAFLIPYFIFAILIAVPAVILETSLGQRVRRGAVQSWKIVPIFRGLPIAQWIIMFYGSLSYPIVLVWTTKYLVKSFSATLPWSTCDNSWNTEHCVTAAGVKNLTTFNSSNINRTSNFNLTYHVNKSISATNEYFVNEVLHLSPSLDQPGALVQDLVVYMLLLWVVFYFCMLKGVKSTAKVVYVTATLPFILIIVILVRGVTLEGAGKGLRFYVIPDATKLNNPEVWVAAGSQLLFSYSVGALPLVTMASYNKLYYNFWRDSFIIAGLNTLVSFLSGVAVFSTLGYMANYQNVSIESVARSGPGLAFIAYPEVISLLPIPQFWGVVFFLTILSLGIDSQFATLEAFMAILYDNFTTLRVWDKTTRAVVYAFLFLICLSMVDEGGVYVFEILNNYGMSGWSVFTTVTCEFVAIGWFFGFDNYWEEIELMIGRRRGKLWLKTSWKFIAPITCSIMALYLLVKQKPFAYGKYTYPVWGQLLCHMVALSSVLFIPGYAIYLVISARMKGESLYKLRRQSFSSDVDEISEVEREKKIRIHSEAELEMLSVVQ</sequence>
<feature type="transmembrane region" description="Helical" evidence="9">
    <location>
        <begin position="204"/>
        <end position="222"/>
    </location>
</feature>
<evidence type="ECO:0000256" key="5">
    <source>
        <dbReference type="ARBA" id="ARBA00023136"/>
    </source>
</evidence>
<evidence type="ECO:0000313" key="10">
    <source>
        <dbReference type="EMBL" id="CAB3266309.1"/>
    </source>
</evidence>
<dbReference type="Pfam" id="PF00209">
    <property type="entry name" value="SNF"/>
    <property type="match status" value="1"/>
</dbReference>
<dbReference type="PANTHER" id="PTHR11616">
    <property type="entry name" value="SODIUM/CHLORIDE DEPENDENT TRANSPORTER"/>
    <property type="match status" value="1"/>
</dbReference>
<keyword evidence="6" id="KW-0479">Metal-binding</keyword>
<feature type="binding site" evidence="6">
    <location>
        <position position="391"/>
    </location>
    <ligand>
        <name>Na(+)</name>
        <dbReference type="ChEBI" id="CHEBI:29101"/>
        <label>1</label>
    </ligand>
</feature>
<evidence type="ECO:0000256" key="3">
    <source>
        <dbReference type="ARBA" id="ARBA00022692"/>
    </source>
</evidence>
<feature type="transmembrane region" description="Helical" evidence="9">
    <location>
        <begin position="55"/>
        <end position="75"/>
    </location>
</feature>
<keyword evidence="2 8" id="KW-0813">Transport</keyword>
<feature type="transmembrane region" description="Helical" evidence="9">
    <location>
        <begin position="453"/>
        <end position="475"/>
    </location>
</feature>
<dbReference type="PROSITE" id="PS00754">
    <property type="entry name" value="NA_NEUROTRAN_SYMP_2"/>
    <property type="match status" value="1"/>
</dbReference>
<dbReference type="InterPro" id="IPR037272">
    <property type="entry name" value="SNS_sf"/>
</dbReference>
<feature type="transmembrane region" description="Helical" evidence="9">
    <location>
        <begin position="96"/>
        <end position="121"/>
    </location>
</feature>
<dbReference type="PRINTS" id="PR00176">
    <property type="entry name" value="NANEUSMPORT"/>
</dbReference>
<gene>
    <name evidence="10" type="primary">Slc6a1-005</name>
</gene>